<feature type="domain" description="KANL3/Tex30 alpha/beta hydrolase-like" evidence="1">
    <location>
        <begin position="5"/>
        <end position="201"/>
    </location>
</feature>
<comment type="caution">
    <text evidence="2">The sequence shown here is derived from an EMBL/GenBank/DDBJ whole genome shotgun (WGS) entry which is preliminary data.</text>
</comment>
<keyword evidence="2" id="KW-0378">Hydrolase</keyword>
<dbReference type="EMBL" id="JBELOE010000265">
    <property type="protein sequence ID" value="MER2493736.1"/>
    <property type="molecule type" value="Genomic_DNA"/>
</dbReference>
<evidence type="ECO:0000313" key="2">
    <source>
        <dbReference type="EMBL" id="MER2493736.1"/>
    </source>
</evidence>
<organism evidence="2 3">
    <name type="scientific">Catenovulum sediminis</name>
    <dbReference type="NCBI Taxonomy" id="1740262"/>
    <lineage>
        <taxon>Bacteria</taxon>
        <taxon>Pseudomonadati</taxon>
        <taxon>Pseudomonadota</taxon>
        <taxon>Gammaproteobacteria</taxon>
        <taxon>Alteromonadales</taxon>
        <taxon>Alteromonadaceae</taxon>
        <taxon>Catenovulum</taxon>
    </lineage>
</organism>
<dbReference type="RefSeq" id="WP_350402777.1">
    <property type="nucleotide sequence ID" value="NZ_JBELOE010000265.1"/>
</dbReference>
<gene>
    <name evidence="2" type="ORF">ABS311_17790</name>
</gene>
<dbReference type="Pfam" id="PF20408">
    <property type="entry name" value="Abhydrolase_11"/>
    <property type="match status" value="1"/>
</dbReference>
<proteinExistence type="predicted"/>
<evidence type="ECO:0000313" key="3">
    <source>
        <dbReference type="Proteomes" id="UP001467690"/>
    </source>
</evidence>
<dbReference type="PANTHER" id="PTHR13136:SF11">
    <property type="entry name" value="TESTIS-EXPRESSED PROTEIN 30"/>
    <property type="match status" value="1"/>
</dbReference>
<name>A0ABV1RLY1_9ALTE</name>
<dbReference type="InterPro" id="IPR026555">
    <property type="entry name" value="NSL3/Tex30"/>
</dbReference>
<sequence length="205" mass="23103">MNEIYLILAHGAGAGSDSDFMQQVCNKITKHQQEVHALSIKVILFDFPYMQTIKESGKKRPPDRMPTLVDAYLAQIDKVPADAKLFVGGKSMGSRVALNAYLQSKRPIDGFIALGYPFHPPGKPEKHRIDLLYQCDLPGLIIQGERDTFGNRDQVGKFTVQDNYEIRWIEKADHSLKPLKSTGLDSDDTLNEASEYIKEFVIKHV</sequence>
<dbReference type="GO" id="GO:0016787">
    <property type="term" value="F:hydrolase activity"/>
    <property type="evidence" value="ECO:0007669"/>
    <property type="project" value="UniProtKB-KW"/>
</dbReference>
<dbReference type="InterPro" id="IPR029058">
    <property type="entry name" value="AB_hydrolase_fold"/>
</dbReference>
<dbReference type="SUPFAM" id="SSF53474">
    <property type="entry name" value="alpha/beta-Hydrolases"/>
    <property type="match status" value="1"/>
</dbReference>
<dbReference type="Gene3D" id="3.40.50.1820">
    <property type="entry name" value="alpha/beta hydrolase"/>
    <property type="match status" value="1"/>
</dbReference>
<keyword evidence="3" id="KW-1185">Reference proteome</keyword>
<dbReference type="InterPro" id="IPR046879">
    <property type="entry name" value="KANL3/Tex30_Abhydrolase"/>
</dbReference>
<dbReference type="Proteomes" id="UP001467690">
    <property type="component" value="Unassembled WGS sequence"/>
</dbReference>
<evidence type="ECO:0000259" key="1">
    <source>
        <dbReference type="Pfam" id="PF20408"/>
    </source>
</evidence>
<reference evidence="2 3" key="1">
    <citation type="submission" date="2024-06" db="EMBL/GenBank/DDBJ databases">
        <authorList>
            <person name="Chen R.Y."/>
        </authorList>
    </citation>
    <scope>NUCLEOTIDE SEQUENCE [LARGE SCALE GENOMIC DNA]</scope>
    <source>
        <strain evidence="2 3">D2</strain>
    </source>
</reference>
<accession>A0ABV1RLY1</accession>
<protein>
    <submittedName>
        <fullName evidence="2">Alpha/beta family hydrolase</fullName>
    </submittedName>
</protein>
<dbReference type="PANTHER" id="PTHR13136">
    <property type="entry name" value="TESTIS DEVELOPMENT PROTEIN PRTD"/>
    <property type="match status" value="1"/>
</dbReference>